<dbReference type="EC" id="2.5.1.18" evidence="2"/>
<dbReference type="Gene3D" id="1.20.1050.10">
    <property type="match status" value="1"/>
</dbReference>
<sequence>MQPITLYSHEIGPNPWKVAIILSALGIEYEQVFVDFEKVKQRPFTDINPNGRLPAIIDPNHGITLWESGAIIQYLIDTYDTSHTLSYETTAEKYHIQQWLHFQMSGQGPYYGQLGWFKRQPEQMPLAIQRYADEVRRVTGVLEKALEGKLWLVGEKCTYADLSFVPWQDVLSLVSSELVDELARDFPNVEAWMGRMKQRADVKKVLEEKKQAMASLGGK</sequence>
<dbReference type="InterPro" id="IPR036282">
    <property type="entry name" value="Glutathione-S-Trfase_C_sf"/>
</dbReference>
<evidence type="ECO:0000256" key="6">
    <source>
        <dbReference type="RuleBase" id="RU003494"/>
    </source>
</evidence>
<dbReference type="CDD" id="cd03048">
    <property type="entry name" value="GST_N_Ure2p_like"/>
    <property type="match status" value="1"/>
</dbReference>
<dbReference type="PANTHER" id="PTHR44051">
    <property type="entry name" value="GLUTATHIONE S-TRANSFERASE-RELATED"/>
    <property type="match status" value="1"/>
</dbReference>
<dbReference type="SUPFAM" id="SSF47616">
    <property type="entry name" value="GST C-terminal domain-like"/>
    <property type="match status" value="1"/>
</dbReference>
<evidence type="ECO:0000313" key="10">
    <source>
        <dbReference type="Proteomes" id="UP001149165"/>
    </source>
</evidence>
<dbReference type="Proteomes" id="UP001149165">
    <property type="component" value="Unassembled WGS sequence"/>
</dbReference>
<dbReference type="InterPro" id="IPR010987">
    <property type="entry name" value="Glutathione-S-Trfase_C-like"/>
</dbReference>
<feature type="domain" description="GST N-terminal" evidence="7">
    <location>
        <begin position="2"/>
        <end position="83"/>
    </location>
</feature>
<dbReference type="PROSITE" id="PS50405">
    <property type="entry name" value="GST_CTER"/>
    <property type="match status" value="1"/>
</dbReference>
<accession>A0A9W9KIV0</accession>
<evidence type="ECO:0000256" key="5">
    <source>
        <dbReference type="ARBA" id="ARBA00060024"/>
    </source>
</evidence>
<dbReference type="InterPro" id="IPR040079">
    <property type="entry name" value="Glutathione_S-Trfase"/>
</dbReference>
<evidence type="ECO:0000256" key="3">
    <source>
        <dbReference type="ARBA" id="ARBA00022679"/>
    </source>
</evidence>
<comment type="caution">
    <text evidence="9">The sequence shown here is derived from an EMBL/GenBank/DDBJ whole genome shotgun (WGS) entry which is preliminary data.</text>
</comment>
<evidence type="ECO:0000256" key="1">
    <source>
        <dbReference type="ARBA" id="ARBA00007409"/>
    </source>
</evidence>
<dbReference type="SFLD" id="SFLDS00019">
    <property type="entry name" value="Glutathione_Transferase_(cytos"/>
    <property type="match status" value="1"/>
</dbReference>
<feature type="domain" description="GST C-terminal" evidence="8">
    <location>
        <begin position="89"/>
        <end position="216"/>
    </location>
</feature>
<organism evidence="9 10">
    <name type="scientific">Penicillium angulare</name>
    <dbReference type="NCBI Taxonomy" id="116970"/>
    <lineage>
        <taxon>Eukaryota</taxon>
        <taxon>Fungi</taxon>
        <taxon>Dikarya</taxon>
        <taxon>Ascomycota</taxon>
        <taxon>Pezizomycotina</taxon>
        <taxon>Eurotiomycetes</taxon>
        <taxon>Eurotiomycetidae</taxon>
        <taxon>Eurotiales</taxon>
        <taxon>Aspergillaceae</taxon>
        <taxon>Penicillium</taxon>
    </lineage>
</organism>
<evidence type="ECO:0000259" key="7">
    <source>
        <dbReference type="PROSITE" id="PS50404"/>
    </source>
</evidence>
<dbReference type="InterPro" id="IPR004046">
    <property type="entry name" value="GST_C"/>
</dbReference>
<comment type="similarity">
    <text evidence="1 6">Belongs to the GST superfamily.</text>
</comment>
<dbReference type="InterPro" id="IPR036249">
    <property type="entry name" value="Thioredoxin-like_sf"/>
</dbReference>
<dbReference type="PROSITE" id="PS50404">
    <property type="entry name" value="GST_NTER"/>
    <property type="match status" value="1"/>
</dbReference>
<comment type="catalytic activity">
    <reaction evidence="4">
        <text>RX + glutathione = an S-substituted glutathione + a halide anion + H(+)</text>
        <dbReference type="Rhea" id="RHEA:16437"/>
        <dbReference type="ChEBI" id="CHEBI:15378"/>
        <dbReference type="ChEBI" id="CHEBI:16042"/>
        <dbReference type="ChEBI" id="CHEBI:17792"/>
        <dbReference type="ChEBI" id="CHEBI:57925"/>
        <dbReference type="ChEBI" id="CHEBI:90779"/>
        <dbReference type="EC" id="2.5.1.18"/>
    </reaction>
</comment>
<evidence type="ECO:0000259" key="8">
    <source>
        <dbReference type="PROSITE" id="PS50405"/>
    </source>
</evidence>
<name>A0A9W9KIV0_9EURO</name>
<dbReference type="OrthoDB" id="422574at2759"/>
<protein>
    <recommendedName>
        <fullName evidence="2">glutathione transferase</fullName>
        <ecNumber evidence="2">2.5.1.18</ecNumber>
    </recommendedName>
</protein>
<dbReference type="PANTHER" id="PTHR44051:SF3">
    <property type="entry name" value="TRANSCRIPTIONAL REGULATOR URE2"/>
    <property type="match status" value="1"/>
</dbReference>
<comment type="function">
    <text evidence="5">Involved in the oxidative stress response and detoxification.</text>
</comment>
<dbReference type="GO" id="GO:0005737">
    <property type="term" value="C:cytoplasm"/>
    <property type="evidence" value="ECO:0007669"/>
    <property type="project" value="UniProtKB-ARBA"/>
</dbReference>
<keyword evidence="10" id="KW-1185">Reference proteome</keyword>
<reference evidence="9" key="1">
    <citation type="submission" date="2022-11" db="EMBL/GenBank/DDBJ databases">
        <authorList>
            <person name="Petersen C."/>
        </authorList>
    </citation>
    <scope>NUCLEOTIDE SEQUENCE</scope>
    <source>
        <strain evidence="9">IBT 30069</strain>
    </source>
</reference>
<dbReference type="FunFam" id="1.20.1050.130:FF:000016">
    <property type="entry name" value="Glutathione S-transferase 1"/>
    <property type="match status" value="1"/>
</dbReference>
<dbReference type="GO" id="GO:0005634">
    <property type="term" value="C:nucleus"/>
    <property type="evidence" value="ECO:0007669"/>
    <property type="project" value="UniProtKB-ARBA"/>
</dbReference>
<dbReference type="SUPFAM" id="SSF52833">
    <property type="entry name" value="Thioredoxin-like"/>
    <property type="match status" value="1"/>
</dbReference>
<gene>
    <name evidence="9" type="ORF">N7456_004061</name>
</gene>
<reference evidence="9" key="2">
    <citation type="journal article" date="2023" name="IMA Fungus">
        <title>Comparative genomic study of the Penicillium genus elucidates a diverse pangenome and 15 lateral gene transfer events.</title>
        <authorList>
            <person name="Petersen C."/>
            <person name="Sorensen T."/>
            <person name="Nielsen M.R."/>
            <person name="Sondergaard T.E."/>
            <person name="Sorensen J.L."/>
            <person name="Fitzpatrick D.A."/>
            <person name="Frisvad J.C."/>
            <person name="Nielsen K.L."/>
        </authorList>
    </citation>
    <scope>NUCLEOTIDE SEQUENCE</scope>
    <source>
        <strain evidence="9">IBT 30069</strain>
    </source>
</reference>
<dbReference type="Gene3D" id="3.40.30.10">
    <property type="entry name" value="Glutaredoxin"/>
    <property type="match status" value="1"/>
</dbReference>
<dbReference type="Pfam" id="PF00043">
    <property type="entry name" value="GST_C"/>
    <property type="match status" value="1"/>
</dbReference>
<dbReference type="InterPro" id="IPR004045">
    <property type="entry name" value="Glutathione_S-Trfase_N"/>
</dbReference>
<dbReference type="SFLD" id="SFLDG00358">
    <property type="entry name" value="Main_(cytGST)"/>
    <property type="match status" value="1"/>
</dbReference>
<dbReference type="Pfam" id="PF02798">
    <property type="entry name" value="GST_N"/>
    <property type="match status" value="1"/>
</dbReference>
<keyword evidence="3" id="KW-0808">Transferase</keyword>
<dbReference type="AlphaFoldDB" id="A0A9W9KIV0"/>
<dbReference type="GO" id="GO:0004364">
    <property type="term" value="F:glutathione transferase activity"/>
    <property type="evidence" value="ECO:0007669"/>
    <property type="project" value="UniProtKB-EC"/>
</dbReference>
<dbReference type="SFLD" id="SFLDG01151">
    <property type="entry name" value="Main.2:_Nu-like"/>
    <property type="match status" value="1"/>
</dbReference>
<dbReference type="EMBL" id="JAPQKH010000003">
    <property type="protein sequence ID" value="KAJ5107386.1"/>
    <property type="molecule type" value="Genomic_DNA"/>
</dbReference>
<evidence type="ECO:0000313" key="9">
    <source>
        <dbReference type="EMBL" id="KAJ5107386.1"/>
    </source>
</evidence>
<proteinExistence type="inferred from homology"/>
<evidence type="ECO:0000256" key="2">
    <source>
        <dbReference type="ARBA" id="ARBA00012452"/>
    </source>
</evidence>
<evidence type="ECO:0000256" key="4">
    <source>
        <dbReference type="ARBA" id="ARBA00047960"/>
    </source>
</evidence>